<dbReference type="Proteomes" id="UP000714275">
    <property type="component" value="Unassembled WGS sequence"/>
</dbReference>
<proteinExistence type="predicted"/>
<reference evidence="1" key="1">
    <citation type="journal article" date="2020" name="New Phytol.">
        <title>Comparative genomics reveals dynamic genome evolution in host specialist ectomycorrhizal fungi.</title>
        <authorList>
            <person name="Lofgren L.A."/>
            <person name="Nguyen N.H."/>
            <person name="Vilgalys R."/>
            <person name="Ruytinx J."/>
            <person name="Liao H.L."/>
            <person name="Branco S."/>
            <person name="Kuo A."/>
            <person name="LaButti K."/>
            <person name="Lipzen A."/>
            <person name="Andreopoulos W."/>
            <person name="Pangilinan J."/>
            <person name="Riley R."/>
            <person name="Hundley H."/>
            <person name="Na H."/>
            <person name="Barry K."/>
            <person name="Grigoriev I.V."/>
            <person name="Stajich J.E."/>
            <person name="Kennedy P.G."/>
        </authorList>
    </citation>
    <scope>NUCLEOTIDE SEQUENCE</scope>
    <source>
        <strain evidence="1">DOB743</strain>
    </source>
</reference>
<dbReference type="EMBL" id="JABBWD010000027">
    <property type="protein sequence ID" value="KAG1776413.1"/>
    <property type="molecule type" value="Genomic_DNA"/>
</dbReference>
<sequence>MLQYTIDLGYFQINPMGSSEVDVPSATRRKRLRLYDAARQPVEFKLKRAPPLPMLGLEHIEALKGSIYCSAGENCIHSARLPSNASDPGDLSYCHGWSHPIDVTTLVDSTFCAA</sequence>
<gene>
    <name evidence="1" type="ORF">EV702DRAFT_1110730</name>
</gene>
<keyword evidence="2" id="KW-1185">Reference proteome</keyword>
<dbReference type="OrthoDB" id="2688652at2759"/>
<evidence type="ECO:0000313" key="2">
    <source>
        <dbReference type="Proteomes" id="UP000714275"/>
    </source>
</evidence>
<protein>
    <submittedName>
        <fullName evidence="1">Uncharacterized protein</fullName>
    </submittedName>
</protein>
<name>A0A9P6ZTW6_9AGAM</name>
<organism evidence="1 2">
    <name type="scientific">Suillus placidus</name>
    <dbReference type="NCBI Taxonomy" id="48579"/>
    <lineage>
        <taxon>Eukaryota</taxon>
        <taxon>Fungi</taxon>
        <taxon>Dikarya</taxon>
        <taxon>Basidiomycota</taxon>
        <taxon>Agaricomycotina</taxon>
        <taxon>Agaricomycetes</taxon>
        <taxon>Agaricomycetidae</taxon>
        <taxon>Boletales</taxon>
        <taxon>Suillineae</taxon>
        <taxon>Suillaceae</taxon>
        <taxon>Suillus</taxon>
    </lineage>
</organism>
<dbReference type="AlphaFoldDB" id="A0A9P6ZTW6"/>
<accession>A0A9P6ZTW6</accession>
<evidence type="ECO:0000313" key="1">
    <source>
        <dbReference type="EMBL" id="KAG1776413.1"/>
    </source>
</evidence>
<comment type="caution">
    <text evidence="1">The sequence shown here is derived from an EMBL/GenBank/DDBJ whole genome shotgun (WGS) entry which is preliminary data.</text>
</comment>